<feature type="domain" description="N-acetyltransferase" evidence="2">
    <location>
        <begin position="9"/>
        <end position="160"/>
    </location>
</feature>
<dbReference type="GO" id="GO:0008080">
    <property type="term" value="F:N-acetyltransferase activity"/>
    <property type="evidence" value="ECO:0007669"/>
    <property type="project" value="InterPro"/>
</dbReference>
<gene>
    <name evidence="3" type="ordered locus">Deba_0209</name>
</gene>
<keyword evidence="1" id="KW-0808">Transferase</keyword>
<dbReference type="InterPro" id="IPR016181">
    <property type="entry name" value="Acyl_CoA_acyltransferase"/>
</dbReference>
<evidence type="ECO:0000313" key="4">
    <source>
        <dbReference type="Proteomes" id="UP000009047"/>
    </source>
</evidence>
<dbReference type="RefSeq" id="WP_013257042.1">
    <property type="nucleotide sequence ID" value="NC_014365.1"/>
</dbReference>
<dbReference type="PROSITE" id="PS51186">
    <property type="entry name" value="GNAT"/>
    <property type="match status" value="1"/>
</dbReference>
<name>E1QG74_DESB2</name>
<dbReference type="Gene3D" id="3.40.630.30">
    <property type="match status" value="1"/>
</dbReference>
<dbReference type="SUPFAM" id="SSF55729">
    <property type="entry name" value="Acyl-CoA N-acyltransferases (Nat)"/>
    <property type="match status" value="1"/>
</dbReference>
<protein>
    <submittedName>
        <fullName evidence="3">GCN5-related N-acetyltransferase</fullName>
    </submittedName>
</protein>
<dbReference type="PANTHER" id="PTHR13947:SF37">
    <property type="entry name" value="LD18367P"/>
    <property type="match status" value="1"/>
</dbReference>
<proteinExistence type="predicted"/>
<dbReference type="EMBL" id="CP002085">
    <property type="protein sequence ID" value="ADK83586.1"/>
    <property type="molecule type" value="Genomic_DNA"/>
</dbReference>
<organism evidence="3 4">
    <name type="scientific">Desulfarculus baarsii (strain ATCC 33931 / DSM 2075 / LMG 7858 / VKM B-1802 / 2st14)</name>
    <dbReference type="NCBI Taxonomy" id="644282"/>
    <lineage>
        <taxon>Bacteria</taxon>
        <taxon>Pseudomonadati</taxon>
        <taxon>Thermodesulfobacteriota</taxon>
        <taxon>Desulfarculia</taxon>
        <taxon>Desulfarculales</taxon>
        <taxon>Desulfarculaceae</taxon>
        <taxon>Desulfarculus</taxon>
    </lineage>
</organism>
<keyword evidence="4" id="KW-1185">Reference proteome</keyword>
<sequence>MAFAAPWREELARGDEELVRGLCLAAGNFSAEEVLVAVELVQERRAKGLASGYHFVFAAENDQCPGYACFGPIACTDACWDLYWIVVDPARQGRGLGRALMAQVERRVAELGGRRVYVETSSRQPYAATRRFYAGLGYRLAARMDDFYAPGDAKMVYCRDIARA</sequence>
<dbReference type="eggNOG" id="COG0456">
    <property type="taxonomic scope" value="Bacteria"/>
</dbReference>
<dbReference type="InterPro" id="IPR050769">
    <property type="entry name" value="NAT_camello-type"/>
</dbReference>
<dbReference type="CDD" id="cd04301">
    <property type="entry name" value="NAT_SF"/>
    <property type="match status" value="1"/>
</dbReference>
<reference evidence="3 4" key="1">
    <citation type="journal article" date="2010" name="Stand. Genomic Sci.">
        <title>Complete genome sequence of Desulfarculus baarsii type strain (2st14).</title>
        <authorList>
            <person name="Sun H."/>
            <person name="Spring S."/>
            <person name="Lapidus A."/>
            <person name="Davenport K."/>
            <person name="Del Rio T.G."/>
            <person name="Tice H."/>
            <person name="Nolan M."/>
            <person name="Copeland A."/>
            <person name="Cheng J.F."/>
            <person name="Lucas S."/>
            <person name="Tapia R."/>
            <person name="Goodwin L."/>
            <person name="Pitluck S."/>
            <person name="Ivanova N."/>
            <person name="Pagani I."/>
            <person name="Mavromatis K."/>
            <person name="Ovchinnikova G."/>
            <person name="Pati A."/>
            <person name="Chen A."/>
            <person name="Palaniappan K."/>
            <person name="Hauser L."/>
            <person name="Chang Y.J."/>
            <person name="Jeffries C.D."/>
            <person name="Detter J.C."/>
            <person name="Han C."/>
            <person name="Rohde M."/>
            <person name="Brambilla E."/>
            <person name="Goker M."/>
            <person name="Woyke T."/>
            <person name="Bristow J."/>
            <person name="Eisen J.A."/>
            <person name="Markowitz V."/>
            <person name="Hugenholtz P."/>
            <person name="Kyrpides N.C."/>
            <person name="Klenk H.P."/>
            <person name="Land M."/>
        </authorList>
    </citation>
    <scope>NUCLEOTIDE SEQUENCE [LARGE SCALE GENOMIC DNA]</scope>
    <source>
        <strain evidence="4">ATCC 33931 / DSM 2075 / LMG 7858 / VKM B-1802 / 2st14</strain>
    </source>
</reference>
<dbReference type="AlphaFoldDB" id="E1QG74"/>
<dbReference type="KEGG" id="dbr:Deba_0209"/>
<dbReference type="OrthoDB" id="9789603at2"/>
<evidence type="ECO:0000256" key="1">
    <source>
        <dbReference type="ARBA" id="ARBA00022679"/>
    </source>
</evidence>
<dbReference type="STRING" id="644282.Deba_0209"/>
<dbReference type="PANTHER" id="PTHR13947">
    <property type="entry name" value="GNAT FAMILY N-ACETYLTRANSFERASE"/>
    <property type="match status" value="1"/>
</dbReference>
<dbReference type="Proteomes" id="UP000009047">
    <property type="component" value="Chromosome"/>
</dbReference>
<dbReference type="Pfam" id="PF00583">
    <property type="entry name" value="Acetyltransf_1"/>
    <property type="match status" value="1"/>
</dbReference>
<dbReference type="HOGENOM" id="CLU_115356_1_0_7"/>
<evidence type="ECO:0000313" key="3">
    <source>
        <dbReference type="EMBL" id="ADK83586.1"/>
    </source>
</evidence>
<dbReference type="InterPro" id="IPR000182">
    <property type="entry name" value="GNAT_dom"/>
</dbReference>
<evidence type="ECO:0000259" key="2">
    <source>
        <dbReference type="PROSITE" id="PS51186"/>
    </source>
</evidence>
<accession>E1QG74</accession>